<dbReference type="InterPro" id="IPR057246">
    <property type="entry name" value="CARBOXYPEPT_ZN_1"/>
</dbReference>
<evidence type="ECO:0000256" key="3">
    <source>
        <dbReference type="ARBA" id="ARBA00022645"/>
    </source>
</evidence>
<dbReference type="EMBL" id="AP029265">
    <property type="protein sequence ID" value="BFF97752.1"/>
    <property type="molecule type" value="Genomic_DNA"/>
</dbReference>
<keyword evidence="9" id="KW-0482">Metalloprotease</keyword>
<reference evidence="13 14" key="1">
    <citation type="submission" date="2024-02" db="EMBL/GenBank/DDBJ databases">
        <title>A chromosome-level genome assembly of Drosophila madeirensis, a fruit fly species endemic to Madeira island.</title>
        <authorList>
            <person name="Tomihara K."/>
            <person name="Llopart A."/>
            <person name="Yamamoto D."/>
        </authorList>
    </citation>
    <scope>NUCLEOTIDE SEQUENCE [LARGE SCALE GENOMIC DNA]</scope>
    <source>
        <strain evidence="13 14">RF1</strain>
    </source>
</reference>
<keyword evidence="14" id="KW-1185">Reference proteome</keyword>
<evidence type="ECO:0000256" key="11">
    <source>
        <dbReference type="SAM" id="SignalP"/>
    </source>
</evidence>
<dbReference type="SMART" id="SM00631">
    <property type="entry name" value="Zn_pept"/>
    <property type="match status" value="1"/>
</dbReference>
<feature type="chain" id="PRO_5044009492" evidence="11">
    <location>
        <begin position="19"/>
        <end position="350"/>
    </location>
</feature>
<dbReference type="Pfam" id="PF00246">
    <property type="entry name" value="Peptidase_M14"/>
    <property type="match status" value="1"/>
</dbReference>
<feature type="active site" description="Proton donor/acceptor" evidence="10">
    <location>
        <position position="296"/>
    </location>
</feature>
<keyword evidence="8" id="KW-0862">Zinc</keyword>
<gene>
    <name evidence="13" type="ORF">DMAD_06104</name>
</gene>
<evidence type="ECO:0000256" key="4">
    <source>
        <dbReference type="ARBA" id="ARBA00022670"/>
    </source>
</evidence>
<evidence type="ECO:0000256" key="1">
    <source>
        <dbReference type="ARBA" id="ARBA00001947"/>
    </source>
</evidence>
<dbReference type="PANTHER" id="PTHR11705">
    <property type="entry name" value="PROTEASE FAMILY M14 CARBOXYPEPTIDASE A,B"/>
    <property type="match status" value="1"/>
</dbReference>
<evidence type="ECO:0000256" key="5">
    <source>
        <dbReference type="ARBA" id="ARBA00022723"/>
    </source>
</evidence>
<dbReference type="PANTHER" id="PTHR11705:SF140">
    <property type="entry name" value="FI02848P-RELATED"/>
    <property type="match status" value="1"/>
</dbReference>
<dbReference type="SUPFAM" id="SSF53187">
    <property type="entry name" value="Zn-dependent exopeptidases"/>
    <property type="match status" value="1"/>
</dbReference>
<dbReference type="InterPro" id="IPR000834">
    <property type="entry name" value="Peptidase_M14"/>
</dbReference>
<accession>A0AAU9FQ44</accession>
<dbReference type="GO" id="GO:0006508">
    <property type="term" value="P:proteolysis"/>
    <property type="evidence" value="ECO:0007669"/>
    <property type="project" value="UniProtKB-KW"/>
</dbReference>
<evidence type="ECO:0000313" key="13">
    <source>
        <dbReference type="EMBL" id="BFF97752.1"/>
    </source>
</evidence>
<dbReference type="GO" id="GO:0008270">
    <property type="term" value="F:zinc ion binding"/>
    <property type="evidence" value="ECO:0007669"/>
    <property type="project" value="InterPro"/>
</dbReference>
<organism evidence="13 14">
    <name type="scientific">Drosophila madeirensis</name>
    <name type="common">Fruit fly</name>
    <dbReference type="NCBI Taxonomy" id="30013"/>
    <lineage>
        <taxon>Eukaryota</taxon>
        <taxon>Metazoa</taxon>
        <taxon>Ecdysozoa</taxon>
        <taxon>Arthropoda</taxon>
        <taxon>Hexapoda</taxon>
        <taxon>Insecta</taxon>
        <taxon>Pterygota</taxon>
        <taxon>Neoptera</taxon>
        <taxon>Endopterygota</taxon>
        <taxon>Diptera</taxon>
        <taxon>Brachycera</taxon>
        <taxon>Muscomorpha</taxon>
        <taxon>Ephydroidea</taxon>
        <taxon>Drosophilidae</taxon>
        <taxon>Drosophila</taxon>
        <taxon>Sophophora</taxon>
    </lineage>
</organism>
<comment type="cofactor">
    <cofactor evidence="1">
        <name>Zn(2+)</name>
        <dbReference type="ChEBI" id="CHEBI:29105"/>
    </cofactor>
</comment>
<evidence type="ECO:0000259" key="12">
    <source>
        <dbReference type="PROSITE" id="PS52035"/>
    </source>
</evidence>
<proteinExistence type="inferred from homology"/>
<dbReference type="PRINTS" id="PR00765">
    <property type="entry name" value="CRBOXYPTASEA"/>
</dbReference>
<dbReference type="PROSITE" id="PS52035">
    <property type="entry name" value="PEPTIDASE_M14"/>
    <property type="match status" value="1"/>
</dbReference>
<protein>
    <submittedName>
        <fullName evidence="13">Carboxypeptidase B-like</fullName>
    </submittedName>
</protein>
<dbReference type="Proteomes" id="UP001500889">
    <property type="component" value="Chromosome J"/>
</dbReference>
<keyword evidence="5" id="KW-0479">Metal-binding</keyword>
<keyword evidence="3 13" id="KW-0121">Carboxypeptidase</keyword>
<keyword evidence="7" id="KW-0378">Hydrolase</keyword>
<evidence type="ECO:0000256" key="9">
    <source>
        <dbReference type="ARBA" id="ARBA00023049"/>
    </source>
</evidence>
<evidence type="ECO:0000256" key="7">
    <source>
        <dbReference type="ARBA" id="ARBA00022801"/>
    </source>
</evidence>
<keyword evidence="6 11" id="KW-0732">Signal</keyword>
<dbReference type="Gene3D" id="3.40.630.10">
    <property type="entry name" value="Zn peptidases"/>
    <property type="match status" value="1"/>
</dbReference>
<dbReference type="PROSITE" id="PS00132">
    <property type="entry name" value="CARBOXYPEPT_ZN_1"/>
    <property type="match status" value="1"/>
</dbReference>
<comment type="similarity">
    <text evidence="2 10">Belongs to the peptidase M14 family.</text>
</comment>
<dbReference type="AlphaFoldDB" id="A0AAU9FQ44"/>
<evidence type="ECO:0000256" key="8">
    <source>
        <dbReference type="ARBA" id="ARBA00022833"/>
    </source>
</evidence>
<keyword evidence="4" id="KW-0645">Protease</keyword>
<evidence type="ECO:0000256" key="6">
    <source>
        <dbReference type="ARBA" id="ARBA00022729"/>
    </source>
</evidence>
<name>A0AAU9FQ44_DROMD</name>
<evidence type="ECO:0000313" key="14">
    <source>
        <dbReference type="Proteomes" id="UP001500889"/>
    </source>
</evidence>
<evidence type="ECO:0000256" key="2">
    <source>
        <dbReference type="ARBA" id="ARBA00005988"/>
    </source>
</evidence>
<feature type="domain" description="Peptidase M14" evidence="12">
    <location>
        <begin position="33"/>
        <end position="333"/>
    </location>
</feature>
<dbReference type="GO" id="GO:0005615">
    <property type="term" value="C:extracellular space"/>
    <property type="evidence" value="ECO:0007669"/>
    <property type="project" value="TreeGrafter"/>
</dbReference>
<feature type="signal peptide" evidence="11">
    <location>
        <begin position="1"/>
        <end position="18"/>
    </location>
</feature>
<sequence length="350" mass="39482">MSRVLFALLSVAALGAQAAFLHGLQRAALQTHDYYSYEKMLDYLDGLAHTYPSRVTLEDWGRTHENRTLRSITITNGYGRRDKKVIFIDAAFHAREWLTPAAALYAIDQLVVGFELNKELLQDYDWIVLPLVNPDGYTFSRTIDPRWRKNRSPNRLGCHGTDLNRNFAVGWGGASTSKNPCSHEKYCGRAAFSEPESRAVRQIMHHLMATERGILYISIHSHGSWILYPWSYAKIAAKNTQEHAEIAQAGVAAVVNAPFDSSTKYKAKASHELYPAGGTSTDYAYSIGFPLAYTLELPGRRGNATFNFHPPRHLISELVQETWIGLRAMAEKTIEKCSKSKRKLHHKNIC</sequence>
<dbReference type="GO" id="GO:0004181">
    <property type="term" value="F:metallocarboxypeptidase activity"/>
    <property type="evidence" value="ECO:0007669"/>
    <property type="project" value="InterPro"/>
</dbReference>
<dbReference type="FunFam" id="3.40.630.10:FF:000084">
    <property type="entry name" value="Carboxypeptidase B2"/>
    <property type="match status" value="1"/>
</dbReference>
<evidence type="ECO:0000256" key="10">
    <source>
        <dbReference type="PROSITE-ProRule" id="PRU01379"/>
    </source>
</evidence>